<dbReference type="FunFam" id="3.90.226.10:FF:000026">
    <property type="entry name" value="3-hydroxyisobutyryl-CoA hydrolase, mitochondrial"/>
    <property type="match status" value="1"/>
</dbReference>
<dbReference type="RefSeq" id="WP_045105747.1">
    <property type="nucleotide sequence ID" value="NZ_LN681225.1"/>
</dbReference>
<dbReference type="STRING" id="449.LHA_1307"/>
<dbReference type="InterPro" id="IPR032259">
    <property type="entry name" value="HIBYL-CoA-H"/>
</dbReference>
<feature type="domain" description="Enoyl-CoA hydratase/isomerase" evidence="4">
    <location>
        <begin position="13"/>
        <end position="338"/>
    </location>
</feature>
<evidence type="ECO:0000313" key="6">
    <source>
        <dbReference type="Proteomes" id="UP000032803"/>
    </source>
</evidence>
<keyword evidence="6" id="KW-1185">Reference proteome</keyword>
<evidence type="ECO:0000313" key="5">
    <source>
        <dbReference type="EMBL" id="CEK10357.1"/>
    </source>
</evidence>
<proteinExistence type="predicted"/>
<dbReference type="PANTHER" id="PTHR43176:SF3">
    <property type="entry name" value="3-HYDROXYISOBUTYRYL-COA HYDROLASE, MITOCHONDRIAL"/>
    <property type="match status" value="1"/>
</dbReference>
<dbReference type="Gene3D" id="3.90.226.10">
    <property type="entry name" value="2-enoyl-CoA Hydratase, Chain A, domain 1"/>
    <property type="match status" value="1"/>
</dbReference>
<dbReference type="GO" id="GO:0003860">
    <property type="term" value="F:3-hydroxyisobutyryl-CoA hydrolase activity"/>
    <property type="evidence" value="ECO:0007669"/>
    <property type="project" value="UniProtKB-EC"/>
</dbReference>
<dbReference type="InterPro" id="IPR045004">
    <property type="entry name" value="ECH_dom"/>
</dbReference>
<dbReference type="NCBIfam" id="NF004127">
    <property type="entry name" value="PRK05617.1"/>
    <property type="match status" value="1"/>
</dbReference>
<evidence type="ECO:0000256" key="2">
    <source>
        <dbReference type="ARBA" id="ARBA00011915"/>
    </source>
</evidence>
<dbReference type="GO" id="GO:0006574">
    <property type="term" value="P:L-valine catabolic process"/>
    <property type="evidence" value="ECO:0007669"/>
    <property type="project" value="TreeGrafter"/>
</dbReference>
<evidence type="ECO:0000256" key="3">
    <source>
        <dbReference type="ARBA" id="ARBA00022801"/>
    </source>
</evidence>
<gene>
    <name evidence="5" type="ORF">LHA_1307</name>
</gene>
<dbReference type="HOGENOM" id="CLU_009834_22_1_6"/>
<keyword evidence="3 5" id="KW-0378">Hydrolase</keyword>
<dbReference type="OrthoDB" id="9790967at2"/>
<reference evidence="6" key="1">
    <citation type="submission" date="2014-09" db="EMBL/GenBank/DDBJ databases">
        <authorList>
            <person name="Gomez-Valero L."/>
        </authorList>
    </citation>
    <scope>NUCLEOTIDE SEQUENCE [LARGE SCALE GENOMIC DNA]</scope>
    <source>
        <strain evidence="6">ATCC35250</strain>
    </source>
</reference>
<dbReference type="PATRIC" id="fig|449.7.peg.3316"/>
<dbReference type="InterPro" id="IPR029045">
    <property type="entry name" value="ClpP/crotonase-like_dom_sf"/>
</dbReference>
<dbReference type="PANTHER" id="PTHR43176">
    <property type="entry name" value="3-HYDROXYISOBUTYRYL-COA HYDROLASE-RELATED"/>
    <property type="match status" value="1"/>
</dbReference>
<dbReference type="Pfam" id="PF16113">
    <property type="entry name" value="ECH_2"/>
    <property type="match status" value="1"/>
</dbReference>
<evidence type="ECO:0000256" key="1">
    <source>
        <dbReference type="ARBA" id="ARBA00001709"/>
    </source>
</evidence>
<name>A0A0A8UTD4_LEGHA</name>
<dbReference type="EC" id="3.1.2.4" evidence="2"/>
<dbReference type="CDD" id="cd06558">
    <property type="entry name" value="crotonase-like"/>
    <property type="match status" value="1"/>
</dbReference>
<protein>
    <recommendedName>
        <fullName evidence="2">3-hydroxyisobutyryl-CoA hydrolase</fullName>
        <ecNumber evidence="2">3.1.2.4</ecNumber>
    </recommendedName>
</protein>
<evidence type="ECO:0000259" key="4">
    <source>
        <dbReference type="Pfam" id="PF16113"/>
    </source>
</evidence>
<dbReference type="SUPFAM" id="SSF52096">
    <property type="entry name" value="ClpP/crotonase"/>
    <property type="match status" value="1"/>
</dbReference>
<sequence length="349" mass="39321">MTDIVFAREGHLGLVMLSRPQALNALTLDMIKALQQQLLVWEKDSEVHAVVVQGEGKAFCAGGDVRWLYEAGLNQNPEQMQFFWHEYRLNQYIHHFKKPYIALMDGITMGGGVGISLHGSHPVATENFVFAMPETTIGFFPDIGASYLLARCPDATGIYLGLTGNRLQAQDALAIGLIKQIIPANQIHEVVKSLRDTDLSINPHEKVDDCLKKFAANPEKAAITEHQDVIKRCFSKQTMEEILAALEEEKDEWTTTIFNNLHHKAPLSLKVTLAQIQKAKTMSITECLAKDYCIVTQFMREPDFYEGVRALLVDKDKSPHWQPPSLDKITPAQVADYFECHEQLIFITE</sequence>
<organism evidence="5 6">
    <name type="scientific">Legionella hackeliae</name>
    <dbReference type="NCBI Taxonomy" id="449"/>
    <lineage>
        <taxon>Bacteria</taxon>
        <taxon>Pseudomonadati</taxon>
        <taxon>Pseudomonadota</taxon>
        <taxon>Gammaproteobacteria</taxon>
        <taxon>Legionellales</taxon>
        <taxon>Legionellaceae</taxon>
        <taxon>Legionella</taxon>
    </lineage>
</organism>
<dbReference type="AlphaFoldDB" id="A0A0A8UTD4"/>
<comment type="catalytic activity">
    <reaction evidence="1">
        <text>3-hydroxy-2-methylpropanoyl-CoA + H2O = 3-hydroxy-2-methylpropanoate + CoA + H(+)</text>
        <dbReference type="Rhea" id="RHEA:20888"/>
        <dbReference type="ChEBI" id="CHEBI:11805"/>
        <dbReference type="ChEBI" id="CHEBI:15377"/>
        <dbReference type="ChEBI" id="CHEBI:15378"/>
        <dbReference type="ChEBI" id="CHEBI:57287"/>
        <dbReference type="ChEBI" id="CHEBI:57340"/>
        <dbReference type="EC" id="3.1.2.4"/>
    </reaction>
</comment>
<dbReference type="Proteomes" id="UP000032803">
    <property type="component" value="Chromosome I"/>
</dbReference>
<accession>A0A0A8UTD4</accession>
<dbReference type="EMBL" id="LN681225">
    <property type="protein sequence ID" value="CEK10357.1"/>
    <property type="molecule type" value="Genomic_DNA"/>
</dbReference>
<dbReference type="KEGG" id="lha:LHA_1307"/>